<name>A0A1F6ECN8_9BACT</name>
<proteinExistence type="predicted"/>
<sequence>MTTKTIQGLRETGAATVRPVATRTQLLETTALIFDQNPGAKFKTIDFVEKTPLELLKGTGTIGTPLDSLVDTMNEAGIPTKHTVGDVMEKFPATRDDIHELACNCLGEVDGKTAAARFRGFAQKDQGKIAA</sequence>
<accession>A0A1F6ECN8</accession>
<reference evidence="1 2" key="1">
    <citation type="journal article" date="2016" name="Nat. Commun.">
        <title>Thousands of microbial genomes shed light on interconnected biogeochemical processes in an aquifer system.</title>
        <authorList>
            <person name="Anantharaman K."/>
            <person name="Brown C.T."/>
            <person name="Hug L.A."/>
            <person name="Sharon I."/>
            <person name="Castelle C.J."/>
            <person name="Probst A.J."/>
            <person name="Thomas B.C."/>
            <person name="Singh A."/>
            <person name="Wilkins M.J."/>
            <person name="Karaoz U."/>
            <person name="Brodie E.L."/>
            <person name="Williams K.H."/>
            <person name="Hubbard S.S."/>
            <person name="Banfield J.F."/>
        </authorList>
    </citation>
    <scope>NUCLEOTIDE SEQUENCE [LARGE SCALE GENOMIC DNA]</scope>
</reference>
<protein>
    <submittedName>
        <fullName evidence="1">Uncharacterized protein</fullName>
    </submittedName>
</protein>
<dbReference type="AlphaFoldDB" id="A0A1F6ECN8"/>
<gene>
    <name evidence="1" type="ORF">A3A35_03035</name>
</gene>
<dbReference type="EMBL" id="MFLV01000024">
    <property type="protein sequence ID" value="OGG71360.1"/>
    <property type="molecule type" value="Genomic_DNA"/>
</dbReference>
<comment type="caution">
    <text evidence="1">The sequence shown here is derived from an EMBL/GenBank/DDBJ whole genome shotgun (WGS) entry which is preliminary data.</text>
</comment>
<organism evidence="1 2">
    <name type="scientific">Candidatus Kaiserbacteria bacterium RIFCSPLOWO2_01_FULL_51_21</name>
    <dbReference type="NCBI Taxonomy" id="1798508"/>
    <lineage>
        <taxon>Bacteria</taxon>
        <taxon>Candidatus Kaiseribacteriota</taxon>
    </lineage>
</organism>
<dbReference type="Proteomes" id="UP000179115">
    <property type="component" value="Unassembled WGS sequence"/>
</dbReference>
<evidence type="ECO:0000313" key="1">
    <source>
        <dbReference type="EMBL" id="OGG71360.1"/>
    </source>
</evidence>
<evidence type="ECO:0000313" key="2">
    <source>
        <dbReference type="Proteomes" id="UP000179115"/>
    </source>
</evidence>